<protein>
    <recommendedName>
        <fullName evidence="1">UPF0246 protein F387_00057</fullName>
    </recommendedName>
</protein>
<dbReference type="HOGENOM" id="CLU_061989_0_0_6"/>
<evidence type="ECO:0000313" key="2">
    <source>
        <dbReference type="EMBL" id="ELV08665.1"/>
    </source>
</evidence>
<dbReference type="NCBIfam" id="NF002542">
    <property type="entry name" value="PRK02101.1-3"/>
    <property type="match status" value="1"/>
</dbReference>
<dbReference type="PANTHER" id="PTHR30283">
    <property type="entry name" value="PEROXIDE STRESS RESPONSE PROTEIN YAAA"/>
    <property type="match status" value="1"/>
</dbReference>
<dbReference type="EMBL" id="AOBV01000002">
    <property type="protein sequence ID" value="ELV08665.1"/>
    <property type="molecule type" value="Genomic_DNA"/>
</dbReference>
<evidence type="ECO:0000313" key="3">
    <source>
        <dbReference type="Proteomes" id="UP000011617"/>
    </source>
</evidence>
<reference evidence="2 3" key="1">
    <citation type="journal article" date="2013" name="Genome Announc.">
        <title>Complete Genome Sequence of Wohlfahrtiimonas chitiniclastica Strain SH04, Isolated from Chrysomya megacephala Collected from Pudong International Airport in China.</title>
        <authorList>
            <person name="Cao X.M."/>
            <person name="Chen T."/>
            <person name="Xu L.Z."/>
            <person name="Yao L.S."/>
            <person name="Qi J."/>
            <person name="Zhang X.L."/>
            <person name="Yan Q.L."/>
            <person name="Deng Y.H."/>
            <person name="Guo T.Y."/>
            <person name="Wang J."/>
            <person name="Hu K.X."/>
            <person name="Xu B.L."/>
        </authorList>
    </citation>
    <scope>NUCLEOTIDE SEQUENCE [LARGE SCALE GENOMIC DNA]</scope>
    <source>
        <strain evidence="2 3">SH04</strain>
    </source>
</reference>
<dbReference type="InterPro" id="IPR005583">
    <property type="entry name" value="YaaA"/>
</dbReference>
<dbReference type="OrthoDB" id="9777133at2"/>
<dbReference type="Proteomes" id="UP000011617">
    <property type="component" value="Unassembled WGS sequence"/>
</dbReference>
<evidence type="ECO:0000256" key="1">
    <source>
        <dbReference type="HAMAP-Rule" id="MF_00652"/>
    </source>
</evidence>
<dbReference type="Pfam" id="PF03883">
    <property type="entry name" value="H2O2_YaaD"/>
    <property type="match status" value="1"/>
</dbReference>
<dbReference type="HAMAP" id="MF_00652">
    <property type="entry name" value="UPF0246"/>
    <property type="match status" value="1"/>
</dbReference>
<organism evidence="2 3">
    <name type="scientific">Wohlfahrtiimonas chitiniclastica SH04</name>
    <dbReference type="NCBI Taxonomy" id="1261130"/>
    <lineage>
        <taxon>Bacteria</taxon>
        <taxon>Pseudomonadati</taxon>
        <taxon>Pseudomonadota</taxon>
        <taxon>Gammaproteobacteria</taxon>
        <taxon>Cardiobacteriales</taxon>
        <taxon>Ignatzschineriaceae</taxon>
        <taxon>Wohlfahrtiimonas</taxon>
    </lineage>
</organism>
<dbReference type="GO" id="GO:0005829">
    <property type="term" value="C:cytosol"/>
    <property type="evidence" value="ECO:0007669"/>
    <property type="project" value="TreeGrafter"/>
</dbReference>
<dbReference type="GO" id="GO:0033194">
    <property type="term" value="P:response to hydroperoxide"/>
    <property type="evidence" value="ECO:0007669"/>
    <property type="project" value="TreeGrafter"/>
</dbReference>
<dbReference type="PATRIC" id="fig|1261130.3.peg.262"/>
<gene>
    <name evidence="2" type="ORF">F387_00057</name>
</gene>
<dbReference type="AlphaFoldDB" id="L8Y106"/>
<accession>L8Y106</accession>
<keyword evidence="3" id="KW-1185">Reference proteome</keyword>
<dbReference type="PANTHER" id="PTHR30283:SF4">
    <property type="entry name" value="PEROXIDE STRESS RESISTANCE PROTEIN YAAA"/>
    <property type="match status" value="1"/>
</dbReference>
<comment type="similarity">
    <text evidence="1">Belongs to the UPF0246 family.</text>
</comment>
<comment type="caution">
    <text evidence="2">The sequence shown here is derived from an EMBL/GenBank/DDBJ whole genome shotgun (WGS) entry which is preliminary data.</text>
</comment>
<name>L8Y106_9GAMM</name>
<sequence>MLLFLLSPAKKLDEVRPAPVKGQGEPHFIQESAALMDVLRPLSPPALESLMKISEKLALLNAERYSNFTTPLTEHNAKPAIFLFNGDAYESLNAYDLSNTALDYVQNHLMILSGLYGAVKPLDWIAPYRLEMGTALANPRGKNLYEFWGSRITDYLNQIIAEKGITTVINLASHEYFSAVDPKALTVPVITPIFKDYKNGQYKTISFNAKKARGAMVRYAAEQNVTSPDDLKAFDLFGYAFKGAAQNHPSEWLFYKD</sequence>
<proteinExistence type="inferred from homology"/>